<dbReference type="PANTHER" id="PTHR12887">
    <property type="entry name" value="NANOS PROTEIN"/>
    <property type="match status" value="1"/>
</dbReference>
<evidence type="ECO:0000313" key="12">
    <source>
        <dbReference type="Proteomes" id="UP000759131"/>
    </source>
</evidence>
<evidence type="ECO:0000313" key="11">
    <source>
        <dbReference type="EMBL" id="CAD7627025.1"/>
    </source>
</evidence>
<dbReference type="InterPro" id="IPR038129">
    <property type="entry name" value="Nanos_sf"/>
</dbReference>
<name>A0A7R9KPT9_9ACAR</name>
<evidence type="ECO:0000256" key="9">
    <source>
        <dbReference type="SAM" id="MobiDB-lite"/>
    </source>
</evidence>
<keyword evidence="3" id="KW-0479">Metal-binding</keyword>
<dbReference type="Pfam" id="PF05741">
    <property type="entry name" value="zf-nanos"/>
    <property type="match status" value="1"/>
</dbReference>
<evidence type="ECO:0000256" key="6">
    <source>
        <dbReference type="ARBA" id="ARBA00022845"/>
    </source>
</evidence>
<dbReference type="Gene3D" id="4.10.60.30">
    <property type="entry name" value="Nanos, RNA-binding domain"/>
    <property type="match status" value="1"/>
</dbReference>
<proteinExistence type="inferred from homology"/>
<gene>
    <name evidence="11" type="ORF">OSB1V03_LOCUS7455</name>
</gene>
<evidence type="ECO:0000259" key="10">
    <source>
        <dbReference type="PROSITE" id="PS51522"/>
    </source>
</evidence>
<dbReference type="InterPro" id="IPR024161">
    <property type="entry name" value="Znf_nanos-typ"/>
</dbReference>
<organism evidence="11">
    <name type="scientific">Medioppia subpectinata</name>
    <dbReference type="NCBI Taxonomy" id="1979941"/>
    <lineage>
        <taxon>Eukaryota</taxon>
        <taxon>Metazoa</taxon>
        <taxon>Ecdysozoa</taxon>
        <taxon>Arthropoda</taxon>
        <taxon>Chelicerata</taxon>
        <taxon>Arachnida</taxon>
        <taxon>Acari</taxon>
        <taxon>Acariformes</taxon>
        <taxon>Sarcoptiformes</taxon>
        <taxon>Oribatida</taxon>
        <taxon>Brachypylina</taxon>
        <taxon>Oppioidea</taxon>
        <taxon>Oppiidae</taxon>
        <taxon>Medioppia</taxon>
    </lineage>
</organism>
<dbReference type="Proteomes" id="UP000759131">
    <property type="component" value="Unassembled WGS sequence"/>
</dbReference>
<dbReference type="InterPro" id="IPR008705">
    <property type="entry name" value="Nanos/Xcar2"/>
</dbReference>
<evidence type="ECO:0000256" key="3">
    <source>
        <dbReference type="ARBA" id="ARBA00022723"/>
    </source>
</evidence>
<comment type="subcellular location">
    <subcellularLocation>
        <location evidence="1">Cytoplasm</location>
    </subcellularLocation>
</comment>
<evidence type="ECO:0000256" key="8">
    <source>
        <dbReference type="PROSITE-ProRule" id="PRU00855"/>
    </source>
</evidence>
<reference evidence="11" key="1">
    <citation type="submission" date="2020-11" db="EMBL/GenBank/DDBJ databases">
        <authorList>
            <person name="Tran Van P."/>
        </authorList>
    </citation>
    <scope>NUCLEOTIDE SEQUENCE</scope>
</reference>
<dbReference type="GO" id="GO:0003723">
    <property type="term" value="F:RNA binding"/>
    <property type="evidence" value="ECO:0007669"/>
    <property type="project" value="UniProtKB-UniRule"/>
</dbReference>
<dbReference type="AlphaFoldDB" id="A0A7R9KPT9"/>
<evidence type="ECO:0000256" key="2">
    <source>
        <dbReference type="ARBA" id="ARBA00022490"/>
    </source>
</evidence>
<accession>A0A7R9KPT9</accession>
<keyword evidence="7 8" id="KW-0694">RNA-binding</keyword>
<evidence type="ECO:0000256" key="7">
    <source>
        <dbReference type="ARBA" id="ARBA00022884"/>
    </source>
</evidence>
<keyword evidence="4 8" id="KW-0863">Zinc-finger</keyword>
<keyword evidence="5" id="KW-0862">Zinc</keyword>
<keyword evidence="12" id="KW-1185">Reference proteome</keyword>
<dbReference type="GO" id="GO:0008270">
    <property type="term" value="F:zinc ion binding"/>
    <property type="evidence" value="ECO:0007669"/>
    <property type="project" value="UniProtKB-KW"/>
</dbReference>
<dbReference type="GO" id="GO:0005737">
    <property type="term" value="C:cytoplasm"/>
    <property type="evidence" value="ECO:0007669"/>
    <property type="project" value="UniProtKB-SubCell"/>
</dbReference>
<feature type="region of interest" description="Disordered" evidence="9">
    <location>
        <begin position="143"/>
        <end position="189"/>
    </location>
</feature>
<dbReference type="EMBL" id="CAJPIZ010004365">
    <property type="protein sequence ID" value="CAG2107455.1"/>
    <property type="molecule type" value="Genomic_DNA"/>
</dbReference>
<dbReference type="OrthoDB" id="10010129at2759"/>
<sequence>MKNWTPFGPIGPSRWSQNSLSVQNSHFFNRPYISRNVWSEWPTLEESVGRRPQPFPGYDMKPIGRPALLPSPSPPKPMVSAIQWTTNFWNNITPPTEPTNSGHGLVADNNNNTIAVAATPMANQWDNRNTWVGIERVQRRQYRRCPPRLPPKWPIQPLATSRSSQTDSTDNEPTAQSPTPYVQPRIRRRQPTQTECVFCKNNNETPDVYKSHILKDPECRIVCPVLRAYDCPICHNGGGPYAHTVRYCPKNRAGIHLKLDKMTARSVLMSDMYTIQTSQSNAAEDTKTRYYD</sequence>
<keyword evidence="2" id="KW-0963">Cytoplasm</keyword>
<protein>
    <recommendedName>
        <fullName evidence="10">Nanos-type domain-containing protein</fullName>
    </recommendedName>
</protein>
<comment type="similarity">
    <text evidence="8">Belongs to the nanos family.</text>
</comment>
<keyword evidence="6 8" id="KW-0810">Translation regulation</keyword>
<dbReference type="PROSITE" id="PS51522">
    <property type="entry name" value="ZF_NANOS"/>
    <property type="match status" value="1"/>
</dbReference>
<evidence type="ECO:0000256" key="1">
    <source>
        <dbReference type="ARBA" id="ARBA00004496"/>
    </source>
</evidence>
<evidence type="ECO:0000256" key="5">
    <source>
        <dbReference type="ARBA" id="ARBA00022833"/>
    </source>
</evidence>
<evidence type="ECO:0000256" key="4">
    <source>
        <dbReference type="ARBA" id="ARBA00022771"/>
    </source>
</evidence>
<feature type="compositionally biased region" description="Polar residues" evidence="9">
    <location>
        <begin position="158"/>
        <end position="180"/>
    </location>
</feature>
<feature type="domain" description="Nanos-type" evidence="10">
    <location>
        <begin position="195"/>
        <end position="250"/>
    </location>
</feature>
<dbReference type="EMBL" id="OC858940">
    <property type="protein sequence ID" value="CAD7627025.1"/>
    <property type="molecule type" value="Genomic_DNA"/>
</dbReference>
<dbReference type="GO" id="GO:0006417">
    <property type="term" value="P:regulation of translation"/>
    <property type="evidence" value="ECO:0007669"/>
    <property type="project" value="UniProtKB-UniRule"/>
</dbReference>